<reference evidence="1 2" key="1">
    <citation type="journal article" date="2022" name="Genome Biol. Evol.">
        <title>The Spruce Budworm Genome: Reconstructing the Evolutionary History of Antifreeze Proteins.</title>
        <authorList>
            <person name="Beliveau C."/>
            <person name="Gagne P."/>
            <person name="Picq S."/>
            <person name="Vernygora O."/>
            <person name="Keeling C.I."/>
            <person name="Pinkney K."/>
            <person name="Doucet D."/>
            <person name="Wen F."/>
            <person name="Johnston J.S."/>
            <person name="Maaroufi H."/>
            <person name="Boyle B."/>
            <person name="Laroche J."/>
            <person name="Dewar K."/>
            <person name="Juretic N."/>
            <person name="Blackburn G."/>
            <person name="Nisole A."/>
            <person name="Brunet B."/>
            <person name="Brandao M."/>
            <person name="Lumley L."/>
            <person name="Duan J."/>
            <person name="Quan G."/>
            <person name="Lucarotti C.J."/>
            <person name="Roe A.D."/>
            <person name="Sperling F.A.H."/>
            <person name="Levesque R.C."/>
            <person name="Cusson M."/>
        </authorList>
    </citation>
    <scope>NUCLEOTIDE SEQUENCE [LARGE SCALE GENOMIC DNA]</scope>
    <source>
        <strain evidence="1">Glfc:IPQL:Cfum</strain>
    </source>
</reference>
<keyword evidence="2" id="KW-1185">Reference proteome</keyword>
<dbReference type="Proteomes" id="UP001064048">
    <property type="component" value="Chromosome 19"/>
</dbReference>
<comment type="caution">
    <text evidence="1">The sequence shown here is derived from an EMBL/GenBank/DDBJ whole genome shotgun (WGS) entry which is preliminary data.</text>
</comment>
<accession>A0ACC0JNR6</accession>
<name>A0ACC0JNR6_CHOFU</name>
<organism evidence="1 2">
    <name type="scientific">Choristoneura fumiferana</name>
    <name type="common">Spruce budworm moth</name>
    <name type="synonym">Archips fumiferana</name>
    <dbReference type="NCBI Taxonomy" id="7141"/>
    <lineage>
        <taxon>Eukaryota</taxon>
        <taxon>Metazoa</taxon>
        <taxon>Ecdysozoa</taxon>
        <taxon>Arthropoda</taxon>
        <taxon>Hexapoda</taxon>
        <taxon>Insecta</taxon>
        <taxon>Pterygota</taxon>
        <taxon>Neoptera</taxon>
        <taxon>Endopterygota</taxon>
        <taxon>Lepidoptera</taxon>
        <taxon>Glossata</taxon>
        <taxon>Ditrysia</taxon>
        <taxon>Tortricoidea</taxon>
        <taxon>Tortricidae</taxon>
        <taxon>Tortricinae</taxon>
        <taxon>Choristoneura</taxon>
    </lineage>
</organism>
<dbReference type="EMBL" id="CM046119">
    <property type="protein sequence ID" value="KAI8425745.1"/>
    <property type="molecule type" value="Genomic_DNA"/>
</dbReference>
<sequence>MELAEEHVDVRAVPGHTVQPLGREPFPLDELDALLHEQRHAVGALTNKQRFVVWRRRQRSRPPRLTVRTAFARLARYCKE</sequence>
<gene>
    <name evidence="1" type="ORF">MSG28_011528</name>
</gene>
<protein>
    <submittedName>
        <fullName evidence="1">Uncharacterized protein</fullName>
    </submittedName>
</protein>
<evidence type="ECO:0000313" key="2">
    <source>
        <dbReference type="Proteomes" id="UP001064048"/>
    </source>
</evidence>
<proteinExistence type="predicted"/>
<evidence type="ECO:0000313" key="1">
    <source>
        <dbReference type="EMBL" id="KAI8425745.1"/>
    </source>
</evidence>